<dbReference type="RefSeq" id="WP_207678843.1">
    <property type="nucleotide sequence ID" value="NZ_CP061800.1"/>
</dbReference>
<accession>A0A975BS40</accession>
<dbReference type="KEGG" id="dmm:dnm_068760"/>
<dbReference type="AlphaFoldDB" id="A0A975BS40"/>
<dbReference type="SUPFAM" id="SSF52540">
    <property type="entry name" value="P-loop containing nucleoside triphosphate hydrolases"/>
    <property type="match status" value="1"/>
</dbReference>
<name>A0A975BS40_9BACT</name>
<dbReference type="Proteomes" id="UP000663722">
    <property type="component" value="Chromosome"/>
</dbReference>
<proteinExistence type="predicted"/>
<evidence type="ECO:0000313" key="2">
    <source>
        <dbReference type="EMBL" id="QTA90814.1"/>
    </source>
</evidence>
<dbReference type="InterPro" id="IPR049052">
    <property type="entry name" value="nSTAND1"/>
</dbReference>
<dbReference type="Gene3D" id="1.25.40.10">
    <property type="entry name" value="Tetratricopeptide repeat domain"/>
    <property type="match status" value="1"/>
</dbReference>
<keyword evidence="3" id="KW-1185">Reference proteome</keyword>
<gene>
    <name evidence="2" type="ORF">dnm_068760</name>
</gene>
<organism evidence="2 3">
    <name type="scientific">Desulfonema magnum</name>
    <dbReference type="NCBI Taxonomy" id="45655"/>
    <lineage>
        <taxon>Bacteria</taxon>
        <taxon>Pseudomonadati</taxon>
        <taxon>Thermodesulfobacteriota</taxon>
        <taxon>Desulfobacteria</taxon>
        <taxon>Desulfobacterales</taxon>
        <taxon>Desulfococcaceae</taxon>
        <taxon>Desulfonema</taxon>
    </lineage>
</organism>
<evidence type="ECO:0000313" key="3">
    <source>
        <dbReference type="Proteomes" id="UP000663722"/>
    </source>
</evidence>
<reference evidence="2" key="1">
    <citation type="journal article" date="2021" name="Microb. Physiol.">
        <title>Proteogenomic Insights into the Physiology of Marine, Sulfate-Reducing, Filamentous Desulfonema limicola and Desulfonema magnum.</title>
        <authorList>
            <person name="Schnaars V."/>
            <person name="Wohlbrand L."/>
            <person name="Scheve S."/>
            <person name="Hinrichs C."/>
            <person name="Reinhardt R."/>
            <person name="Rabus R."/>
        </authorList>
    </citation>
    <scope>NUCLEOTIDE SEQUENCE</scope>
    <source>
        <strain evidence="2">4be13</strain>
    </source>
</reference>
<dbReference type="Gene3D" id="3.40.50.300">
    <property type="entry name" value="P-loop containing nucleotide triphosphate hydrolases"/>
    <property type="match status" value="1"/>
</dbReference>
<dbReference type="SUPFAM" id="SSF48452">
    <property type="entry name" value="TPR-like"/>
    <property type="match status" value="2"/>
</dbReference>
<dbReference type="InterPro" id="IPR027417">
    <property type="entry name" value="P-loop_NTPase"/>
</dbReference>
<protein>
    <submittedName>
        <fullName evidence="2">Tetratricopeptide repeat-containing</fullName>
    </submittedName>
</protein>
<dbReference type="Pfam" id="PF20703">
    <property type="entry name" value="nSTAND1"/>
    <property type="match status" value="1"/>
</dbReference>
<dbReference type="InterPro" id="IPR011990">
    <property type="entry name" value="TPR-like_helical_dom_sf"/>
</dbReference>
<dbReference type="SMART" id="SM00028">
    <property type="entry name" value="TPR"/>
    <property type="match status" value="4"/>
</dbReference>
<dbReference type="EMBL" id="CP061800">
    <property type="protein sequence ID" value="QTA90814.1"/>
    <property type="molecule type" value="Genomic_DNA"/>
</dbReference>
<sequence length="831" mass="96051">MRNETEVQTWEDALSDMIWTIEASEGEFSLILAACNYAELGKRVLKRLHKACSLYIQEVRLGPETTNLYHTLSQAVENKTPDAIIVMGFDTCDHLDELFGAANQTREEFRRAFSFPLILWLNDEALIKLMRLAPDLENWSGSYVRFEPSDQELQEALQGYAAQLFREILGEKKTESFERNRFLCDLSDTQEFQFFLKDLENRYSDSDSELKANLYLLQGGHEQHNEKWDSAICFYEKSLSFWQKISASEHQGVLFCFMARCHEGKGDSEGAKSGFQKCMECFESRGEVLAKCACELCGVLERSEEWEELGKVAEKALTQNQTCGNTAECANCYRFLAEAALNKGKPKKVLDLAEKALDTHSPEIRDNARLILAKAHRCLNEPEKAIAYLEKAKKQGEPDLNPQLYSDILLLLHDLYFEQKRYLEAFRIKQDRYVLEYQFGFRAFIGAGRLKPRRQTRNKKGDIAQEIQASGRWTDVKKLMHRLENSKDKLIVLHGQSGVGKSSILEAGLEPALKGKRIQGRSVLPVLMRSYVNWMTELKLRLSEALKISEVSEEILDELKKNDERNFLTVLIFDQFEEFLFANPNPGDREKFYGFLNDCLDKISFVKVILSLREDYLHYLLESEGFVEANIMDRDILARKIRYPLGNFTKNDAKEVILSLTQRSQFRLEDQLIDNIVDDLAKDSKGVRPIELQIVGTRIEEKTIDSLEKYRPKEELISDFLEEAVGDCGMENKDAANLILYLLTDENFTRPLKTRAEIKNELKRLWLEIDTHQLDFILKILLGSGLIFRWCSKTGLAPIFTKLIQRVKKFSSTFRTLPFRSYNHVMECRDW</sequence>
<feature type="domain" description="Novel STAND NTPase 1" evidence="1">
    <location>
        <begin position="471"/>
        <end position="684"/>
    </location>
</feature>
<dbReference type="InterPro" id="IPR019734">
    <property type="entry name" value="TPR_rpt"/>
</dbReference>
<evidence type="ECO:0000259" key="1">
    <source>
        <dbReference type="Pfam" id="PF20703"/>
    </source>
</evidence>